<sequence length="242" mass="27318">MAWKARQWLRPRRILTGFALLAGLWLLTAFVGFVVFDRDTAALLVIGVSLVAFAVAVAALVLRSRVGWIDGAWAGVGILLLVALYSVPLRDDLPEDALAIVERIDRDSEDRYDFAEQLFHDLAGRFTGPTREYLLQPQRIFLHKSAAYFWETEGYVPSHLQTQLYRHMLIASGRFDEDEVVRRTGRCFNSPHGYLEIAHPERKVYADLWAAQTFEEYEFGQVVDMPSCDGLTADAGPEGDPL</sequence>
<comment type="caution">
    <text evidence="2">The sequence shown here is derived from an EMBL/GenBank/DDBJ whole genome shotgun (WGS) entry which is preliminary data.</text>
</comment>
<reference evidence="2 3" key="1">
    <citation type="submission" date="2019-08" db="EMBL/GenBank/DDBJ databases">
        <authorList>
            <person name="Karlyshev A.V."/>
        </authorList>
    </citation>
    <scope>NUCLEOTIDE SEQUENCE [LARGE SCALE GENOMIC DNA]</scope>
    <source>
        <strain evidence="2 3">Alg18-2.2</strain>
    </source>
</reference>
<evidence type="ECO:0000256" key="1">
    <source>
        <dbReference type="SAM" id="Phobius"/>
    </source>
</evidence>
<feature type="transmembrane region" description="Helical" evidence="1">
    <location>
        <begin position="69"/>
        <end position="87"/>
    </location>
</feature>
<proteinExistence type="predicted"/>
<keyword evidence="1" id="KW-0472">Membrane</keyword>
<evidence type="ECO:0000313" key="3">
    <source>
        <dbReference type="Proteomes" id="UP000321248"/>
    </source>
</evidence>
<evidence type="ECO:0000313" key="2">
    <source>
        <dbReference type="EMBL" id="TXK62614.1"/>
    </source>
</evidence>
<gene>
    <name evidence="2" type="ORF">FU658_07670</name>
</gene>
<dbReference type="Proteomes" id="UP000321248">
    <property type="component" value="Unassembled WGS sequence"/>
</dbReference>
<keyword evidence="1" id="KW-1133">Transmembrane helix</keyword>
<dbReference type="EMBL" id="VRTS01000004">
    <property type="protein sequence ID" value="TXK62614.1"/>
    <property type="molecule type" value="Genomic_DNA"/>
</dbReference>
<feature type="transmembrane region" description="Helical" evidence="1">
    <location>
        <begin position="14"/>
        <end position="36"/>
    </location>
</feature>
<keyword evidence="1" id="KW-0812">Transmembrane</keyword>
<dbReference type="RefSeq" id="WP_147891537.1">
    <property type="nucleotide sequence ID" value="NZ_VRTS01000004.1"/>
</dbReference>
<protein>
    <submittedName>
        <fullName evidence="2">Uncharacterized protein</fullName>
    </submittedName>
</protein>
<feature type="transmembrane region" description="Helical" evidence="1">
    <location>
        <begin position="42"/>
        <end position="62"/>
    </location>
</feature>
<name>A0A5C8KSD9_9GAMM</name>
<organism evidence="2 3">
    <name type="scientific">Alkalisalibacterium limincola</name>
    <dbReference type="NCBI Taxonomy" id="2699169"/>
    <lineage>
        <taxon>Bacteria</taxon>
        <taxon>Pseudomonadati</taxon>
        <taxon>Pseudomonadota</taxon>
        <taxon>Gammaproteobacteria</taxon>
        <taxon>Lysobacterales</taxon>
        <taxon>Lysobacteraceae</taxon>
        <taxon>Alkalisalibacterium</taxon>
    </lineage>
</organism>
<dbReference type="AlphaFoldDB" id="A0A5C8KSD9"/>
<accession>A0A5C8KSD9</accession>
<keyword evidence="3" id="KW-1185">Reference proteome</keyword>